<dbReference type="PANTHER" id="PTHR43725">
    <property type="entry name" value="UDP-GLUCOSE 4-EPIMERASE"/>
    <property type="match status" value="1"/>
</dbReference>
<dbReference type="Proteomes" id="UP000018949">
    <property type="component" value="Unassembled WGS sequence"/>
</dbReference>
<evidence type="ECO:0000256" key="2">
    <source>
        <dbReference type="ARBA" id="ARBA00001911"/>
    </source>
</evidence>
<comment type="caution">
    <text evidence="10">The sequence shown here is derived from an EMBL/GenBank/DDBJ whole genome shotgun (WGS) entry which is preliminary data.</text>
</comment>
<keyword evidence="6 8" id="KW-0520">NAD</keyword>
<comment type="cofactor">
    <cofactor evidence="2 8">
        <name>NAD(+)</name>
        <dbReference type="ChEBI" id="CHEBI:57540"/>
    </cofactor>
</comment>
<dbReference type="InterPro" id="IPR005886">
    <property type="entry name" value="UDP_G4E"/>
</dbReference>
<accession>W4RJW4</accession>
<comment type="subunit">
    <text evidence="8">Homodimer.</text>
</comment>
<dbReference type="PANTHER" id="PTHR43725:SF47">
    <property type="entry name" value="UDP-GLUCOSE 4-EPIMERASE"/>
    <property type="match status" value="1"/>
</dbReference>
<evidence type="ECO:0000256" key="6">
    <source>
        <dbReference type="ARBA" id="ARBA00023027"/>
    </source>
</evidence>
<evidence type="ECO:0000256" key="1">
    <source>
        <dbReference type="ARBA" id="ARBA00000083"/>
    </source>
</evidence>
<dbReference type="InterPro" id="IPR036291">
    <property type="entry name" value="NAD(P)-bd_dom_sf"/>
</dbReference>
<protein>
    <recommendedName>
        <fullName evidence="5 8">UDP-glucose 4-epimerase</fullName>
        <ecNumber evidence="4 8">5.1.3.2</ecNumber>
    </recommendedName>
</protein>
<comment type="similarity">
    <text evidence="3 8">Belongs to the NAD(P)-dependent epimerase/dehydratase family.</text>
</comment>
<dbReference type="EC" id="5.1.3.2" evidence="4 8"/>
<comment type="pathway">
    <text evidence="8">Carbohydrate metabolism; galactose metabolism.</text>
</comment>
<dbReference type="Gene3D" id="3.40.50.720">
    <property type="entry name" value="NAD(P)-binding Rossmann-like Domain"/>
    <property type="match status" value="1"/>
</dbReference>
<dbReference type="Gene3D" id="3.90.25.10">
    <property type="entry name" value="UDP-galactose 4-epimerase, domain 1"/>
    <property type="match status" value="1"/>
</dbReference>
<dbReference type="Pfam" id="PF16363">
    <property type="entry name" value="GDP_Man_Dehyd"/>
    <property type="match status" value="1"/>
</dbReference>
<dbReference type="UniPathway" id="UPA00214"/>
<dbReference type="NCBIfam" id="TIGR01179">
    <property type="entry name" value="galE"/>
    <property type="match status" value="1"/>
</dbReference>
<evidence type="ECO:0000256" key="4">
    <source>
        <dbReference type="ARBA" id="ARBA00013189"/>
    </source>
</evidence>
<dbReference type="eggNOG" id="COG1087">
    <property type="taxonomic scope" value="Bacteria"/>
</dbReference>
<organism evidence="10 11">
    <name type="scientific">Mesobacillus boroniphilus JCM 21738</name>
    <dbReference type="NCBI Taxonomy" id="1294265"/>
    <lineage>
        <taxon>Bacteria</taxon>
        <taxon>Bacillati</taxon>
        <taxon>Bacillota</taxon>
        <taxon>Bacilli</taxon>
        <taxon>Bacillales</taxon>
        <taxon>Bacillaceae</taxon>
        <taxon>Mesobacillus</taxon>
    </lineage>
</organism>
<dbReference type="NCBIfam" id="NF007956">
    <property type="entry name" value="PRK10675.1"/>
    <property type="match status" value="1"/>
</dbReference>
<evidence type="ECO:0000313" key="10">
    <source>
        <dbReference type="EMBL" id="GAE44178.1"/>
    </source>
</evidence>
<name>W4RJW4_9BACI</name>
<evidence type="ECO:0000259" key="9">
    <source>
        <dbReference type="Pfam" id="PF16363"/>
    </source>
</evidence>
<dbReference type="AlphaFoldDB" id="W4RJW4"/>
<sequence>MPILVTGGAGYIGSHTCVELLNAGYEIIVVDNLMNSKKESLNRISEITGKSFQFYQVDLLNEQELEKVFIENEIDAVIHFAGLKAVGESVRLPLRYYHNNITGTINLLNIMKKYDVNKLVFSSSATVYGMPEKVPISEDFPLSALNPYGRTKLMIEEILTDLYLSDHNWSIALLRYFNPIGAHESGMIGEDPNGIPNNLMPFITQVAVGKLPELSVFGNHYPTADGTGVRDYIHVVDLAKGHLKALEKVSTSTGVESFNLGTGKGYSVLQMVEAFECSAGVPIPYKIVEPRAGDAAICFADPTKAKQELGWAAEKGLHEMCEDSWRWQSKNPNGYEENLTQTVPGNPHLTISGDSFYAKKE</sequence>
<dbReference type="GO" id="GO:0003978">
    <property type="term" value="F:UDP-glucose 4-epimerase activity"/>
    <property type="evidence" value="ECO:0007669"/>
    <property type="project" value="UniProtKB-UniRule"/>
</dbReference>
<evidence type="ECO:0000256" key="3">
    <source>
        <dbReference type="ARBA" id="ARBA00007637"/>
    </source>
</evidence>
<proteinExistence type="inferred from homology"/>
<dbReference type="RefSeq" id="WP_023625817.1">
    <property type="nucleotide sequence ID" value="NZ_BAUW01000006.1"/>
</dbReference>
<dbReference type="CDD" id="cd05247">
    <property type="entry name" value="UDP_G4E_1_SDR_e"/>
    <property type="match status" value="1"/>
</dbReference>
<dbReference type="EMBL" id="BAUW01000006">
    <property type="protein sequence ID" value="GAE44178.1"/>
    <property type="molecule type" value="Genomic_DNA"/>
</dbReference>
<dbReference type="SUPFAM" id="SSF51735">
    <property type="entry name" value="NAD(P)-binding Rossmann-fold domains"/>
    <property type="match status" value="1"/>
</dbReference>
<dbReference type="GO" id="GO:0006012">
    <property type="term" value="P:galactose metabolic process"/>
    <property type="evidence" value="ECO:0007669"/>
    <property type="project" value="UniProtKB-UniPathway"/>
</dbReference>
<evidence type="ECO:0000256" key="8">
    <source>
        <dbReference type="RuleBase" id="RU366046"/>
    </source>
</evidence>
<reference evidence="10 11" key="1">
    <citation type="submission" date="2013-12" db="EMBL/GenBank/DDBJ databases">
        <title>NBRP : Genome information of microbial organism related human and environment.</title>
        <authorList>
            <person name="Hattori M."/>
            <person name="Oshima K."/>
            <person name="Inaba H."/>
            <person name="Suda W."/>
            <person name="Sakamoto M."/>
            <person name="Iino T."/>
            <person name="Kitahara M."/>
            <person name="Oshida Y."/>
            <person name="Iida T."/>
            <person name="Kudo T."/>
            <person name="Itoh T."/>
            <person name="Ahmed I."/>
            <person name="Ohkuma M."/>
        </authorList>
    </citation>
    <scope>NUCLEOTIDE SEQUENCE [LARGE SCALE GENOMIC DNA]</scope>
    <source>
        <strain evidence="10 11">JCM 21738</strain>
    </source>
</reference>
<keyword evidence="11" id="KW-1185">Reference proteome</keyword>
<dbReference type="GO" id="GO:0005829">
    <property type="term" value="C:cytosol"/>
    <property type="evidence" value="ECO:0007669"/>
    <property type="project" value="TreeGrafter"/>
</dbReference>
<gene>
    <name evidence="10" type="ORF">JCM21738_865</name>
</gene>
<dbReference type="InterPro" id="IPR016040">
    <property type="entry name" value="NAD(P)-bd_dom"/>
</dbReference>
<keyword evidence="7 8" id="KW-0413">Isomerase</keyword>
<evidence type="ECO:0000313" key="11">
    <source>
        <dbReference type="Proteomes" id="UP000018949"/>
    </source>
</evidence>
<evidence type="ECO:0000256" key="5">
    <source>
        <dbReference type="ARBA" id="ARBA00018569"/>
    </source>
</evidence>
<dbReference type="FunFam" id="3.40.50.720:FF:000040">
    <property type="entry name" value="UDP-glucose 4-epimerase"/>
    <property type="match status" value="1"/>
</dbReference>
<keyword evidence="8" id="KW-0119">Carbohydrate metabolism</keyword>
<feature type="domain" description="NAD(P)-binding" evidence="9">
    <location>
        <begin position="4"/>
        <end position="323"/>
    </location>
</feature>
<comment type="catalytic activity">
    <reaction evidence="1 8">
        <text>UDP-alpha-D-glucose = UDP-alpha-D-galactose</text>
        <dbReference type="Rhea" id="RHEA:22168"/>
        <dbReference type="ChEBI" id="CHEBI:58885"/>
        <dbReference type="ChEBI" id="CHEBI:66914"/>
        <dbReference type="EC" id="5.1.3.2"/>
    </reaction>
</comment>
<evidence type="ECO:0000256" key="7">
    <source>
        <dbReference type="ARBA" id="ARBA00023235"/>
    </source>
</evidence>